<accession>A0ABV6UAW1</accession>
<dbReference type="InterPro" id="IPR007263">
    <property type="entry name" value="DCC1-like"/>
</dbReference>
<sequence length="124" mass="13655">MGSTNRVLLLFDGECGFCQLCVNTGRRLLPYMPAVRAWQFVDLAGFGLTREQAAASVQLIGPDGLRAQGARAVALVLALQPVARWRATGRLMLAPPLSWLAEAGYRVVSRYRRRLPGRHTLSPH</sequence>
<dbReference type="Proteomes" id="UP001589870">
    <property type="component" value="Unassembled WGS sequence"/>
</dbReference>
<dbReference type="RefSeq" id="WP_394303360.1">
    <property type="nucleotide sequence ID" value="NZ_JBHMQT010000054.1"/>
</dbReference>
<reference evidence="1 2" key="1">
    <citation type="submission" date="2024-09" db="EMBL/GenBank/DDBJ databases">
        <authorList>
            <person name="Sun Q."/>
            <person name="Mori K."/>
        </authorList>
    </citation>
    <scope>NUCLEOTIDE SEQUENCE [LARGE SCALE GENOMIC DNA]</scope>
    <source>
        <strain evidence="1 2">TBRC 1851</strain>
    </source>
</reference>
<evidence type="ECO:0000313" key="1">
    <source>
        <dbReference type="EMBL" id="MFC0865331.1"/>
    </source>
</evidence>
<gene>
    <name evidence="1" type="ORF">ACFHYQ_23850</name>
</gene>
<organism evidence="1 2">
    <name type="scientific">Sphaerimonospora cavernae</name>
    <dbReference type="NCBI Taxonomy" id="1740611"/>
    <lineage>
        <taxon>Bacteria</taxon>
        <taxon>Bacillati</taxon>
        <taxon>Actinomycetota</taxon>
        <taxon>Actinomycetes</taxon>
        <taxon>Streptosporangiales</taxon>
        <taxon>Streptosporangiaceae</taxon>
        <taxon>Sphaerimonospora</taxon>
    </lineage>
</organism>
<dbReference type="EMBL" id="JBHMQT010000054">
    <property type="protein sequence ID" value="MFC0865331.1"/>
    <property type="molecule type" value="Genomic_DNA"/>
</dbReference>
<evidence type="ECO:0000313" key="2">
    <source>
        <dbReference type="Proteomes" id="UP001589870"/>
    </source>
</evidence>
<protein>
    <submittedName>
        <fullName evidence="1">DCC1-like thiol-disulfide oxidoreductase family protein</fullName>
    </submittedName>
</protein>
<keyword evidence="2" id="KW-1185">Reference proteome</keyword>
<comment type="caution">
    <text evidence="1">The sequence shown here is derived from an EMBL/GenBank/DDBJ whole genome shotgun (WGS) entry which is preliminary data.</text>
</comment>
<name>A0ABV6UAW1_9ACTN</name>
<proteinExistence type="predicted"/>
<dbReference type="Pfam" id="PF04134">
    <property type="entry name" value="DCC1-like"/>
    <property type="match status" value="1"/>
</dbReference>